<accession>A0A370U1F6</accession>
<dbReference type="Pfam" id="PF00383">
    <property type="entry name" value="dCMP_cyt_deam_1"/>
    <property type="match status" value="1"/>
</dbReference>
<keyword evidence="2" id="KW-0378">Hydrolase</keyword>
<organism evidence="5 6">
    <name type="scientific">Venustampulla echinocandica</name>
    <dbReference type="NCBI Taxonomy" id="2656787"/>
    <lineage>
        <taxon>Eukaryota</taxon>
        <taxon>Fungi</taxon>
        <taxon>Dikarya</taxon>
        <taxon>Ascomycota</taxon>
        <taxon>Pezizomycotina</taxon>
        <taxon>Leotiomycetes</taxon>
        <taxon>Helotiales</taxon>
        <taxon>Pleuroascaceae</taxon>
        <taxon>Venustampulla</taxon>
    </lineage>
</organism>
<proteinExistence type="predicted"/>
<keyword evidence="6" id="KW-1185">Reference proteome</keyword>
<name>A0A370U1F6_9HELO</name>
<evidence type="ECO:0000259" key="4">
    <source>
        <dbReference type="PROSITE" id="PS51747"/>
    </source>
</evidence>
<evidence type="ECO:0000313" key="5">
    <source>
        <dbReference type="EMBL" id="RDL41611.1"/>
    </source>
</evidence>
<evidence type="ECO:0000256" key="2">
    <source>
        <dbReference type="ARBA" id="ARBA00022801"/>
    </source>
</evidence>
<dbReference type="GO" id="GO:0005737">
    <property type="term" value="C:cytoplasm"/>
    <property type="evidence" value="ECO:0007669"/>
    <property type="project" value="TreeGrafter"/>
</dbReference>
<dbReference type="SUPFAM" id="SSF53927">
    <property type="entry name" value="Cytidine deaminase-like"/>
    <property type="match status" value="1"/>
</dbReference>
<evidence type="ECO:0000256" key="3">
    <source>
        <dbReference type="ARBA" id="ARBA00022833"/>
    </source>
</evidence>
<comment type="caution">
    <text evidence="5">The sequence shown here is derived from an EMBL/GenBank/DDBJ whole genome shotgun (WGS) entry which is preliminary data.</text>
</comment>
<keyword evidence="1" id="KW-0479">Metal-binding</keyword>
<dbReference type="PROSITE" id="PS00903">
    <property type="entry name" value="CYT_DCMP_DEAMINASES_1"/>
    <property type="match status" value="1"/>
</dbReference>
<dbReference type="GO" id="GO:0005634">
    <property type="term" value="C:nucleus"/>
    <property type="evidence" value="ECO:0007669"/>
    <property type="project" value="TreeGrafter"/>
</dbReference>
<dbReference type="EMBL" id="NPIC01000001">
    <property type="protein sequence ID" value="RDL41611.1"/>
    <property type="molecule type" value="Genomic_DNA"/>
</dbReference>
<dbReference type="GO" id="GO:0002100">
    <property type="term" value="P:tRNA wobble adenosine to inosine editing"/>
    <property type="evidence" value="ECO:0007669"/>
    <property type="project" value="InterPro"/>
</dbReference>
<gene>
    <name evidence="5" type="ORF">BP5553_01590</name>
</gene>
<evidence type="ECO:0000256" key="1">
    <source>
        <dbReference type="ARBA" id="ARBA00022723"/>
    </source>
</evidence>
<dbReference type="InterPro" id="IPR002125">
    <property type="entry name" value="CMP_dCMP_dom"/>
</dbReference>
<dbReference type="CDD" id="cd01285">
    <property type="entry name" value="nucleoside_deaminase"/>
    <property type="match status" value="1"/>
</dbReference>
<dbReference type="GO" id="GO:0052717">
    <property type="term" value="F:tRNA-specific adenosine-34 deaminase activity"/>
    <property type="evidence" value="ECO:0007669"/>
    <property type="project" value="UniProtKB-EC"/>
</dbReference>
<reference evidence="5 6" key="1">
    <citation type="journal article" date="2018" name="IMA Fungus">
        <title>IMA Genome-F 9: Draft genome sequence of Annulohypoxylon stygium, Aspergillus mulundensis, Berkeleyomyces basicola (syn. Thielaviopsis basicola), Ceratocystis smalleyi, two Cercospora beticola strains, Coleophoma cylindrospora, Fusarium fracticaudum, Phialophora cf. hyalina, and Morchella septimelata.</title>
        <authorList>
            <person name="Wingfield B.D."/>
            <person name="Bills G.F."/>
            <person name="Dong Y."/>
            <person name="Huang W."/>
            <person name="Nel W.J."/>
            <person name="Swalarsk-Parry B.S."/>
            <person name="Vaghefi N."/>
            <person name="Wilken P.M."/>
            <person name="An Z."/>
            <person name="de Beer Z.W."/>
            <person name="De Vos L."/>
            <person name="Chen L."/>
            <person name="Duong T.A."/>
            <person name="Gao Y."/>
            <person name="Hammerbacher A."/>
            <person name="Kikkert J.R."/>
            <person name="Li Y."/>
            <person name="Li H."/>
            <person name="Li K."/>
            <person name="Li Q."/>
            <person name="Liu X."/>
            <person name="Ma X."/>
            <person name="Naidoo K."/>
            <person name="Pethybridge S.J."/>
            <person name="Sun J."/>
            <person name="Steenkamp E.T."/>
            <person name="van der Nest M.A."/>
            <person name="van Wyk S."/>
            <person name="Wingfield M.J."/>
            <person name="Xiong C."/>
            <person name="Yue Q."/>
            <person name="Zhang X."/>
        </authorList>
    </citation>
    <scope>NUCLEOTIDE SEQUENCE [LARGE SCALE GENOMIC DNA]</scope>
    <source>
        <strain evidence="5 6">BP 5553</strain>
    </source>
</reference>
<dbReference type="PANTHER" id="PTHR11079:SF149">
    <property type="entry name" value="TRNA-SPECIFIC ADENOSINE DEAMINASE 2"/>
    <property type="match status" value="1"/>
</dbReference>
<feature type="domain" description="CMP/dCMP-type deaminase" evidence="4">
    <location>
        <begin position="1"/>
        <end position="66"/>
    </location>
</feature>
<sequence>MHAEFIAINEILAPPKRHNPSILRECTLYVTVEPCIMCASLLRQFRIKKVFFGASNEKFGGTGGVLDVHLGNGKKAPEGEEMGDYEVSGWWLREEAIVMLRKFYVQENDRAPEPRNKKDRVLKLEVEPLVEGTMKESHG</sequence>
<dbReference type="STRING" id="2656787.A0A370U1F6"/>
<dbReference type="Gene3D" id="3.40.140.10">
    <property type="entry name" value="Cytidine Deaminase, domain 2"/>
    <property type="match status" value="1"/>
</dbReference>
<dbReference type="Proteomes" id="UP000254866">
    <property type="component" value="Unassembled WGS sequence"/>
</dbReference>
<protein>
    <recommendedName>
        <fullName evidence="4">CMP/dCMP-type deaminase domain-containing protein</fullName>
    </recommendedName>
</protein>
<dbReference type="GO" id="GO:0008270">
    <property type="term" value="F:zinc ion binding"/>
    <property type="evidence" value="ECO:0007669"/>
    <property type="project" value="InterPro"/>
</dbReference>
<evidence type="ECO:0000313" key="6">
    <source>
        <dbReference type="Proteomes" id="UP000254866"/>
    </source>
</evidence>
<dbReference type="GeneID" id="43594439"/>
<dbReference type="AlphaFoldDB" id="A0A370U1F6"/>
<dbReference type="PROSITE" id="PS51747">
    <property type="entry name" value="CYT_DCMP_DEAMINASES_2"/>
    <property type="match status" value="1"/>
</dbReference>
<dbReference type="InterPro" id="IPR016193">
    <property type="entry name" value="Cytidine_deaminase-like"/>
</dbReference>
<keyword evidence="3" id="KW-0862">Zinc</keyword>
<dbReference type="PANTHER" id="PTHR11079">
    <property type="entry name" value="CYTOSINE DEAMINASE FAMILY MEMBER"/>
    <property type="match status" value="1"/>
</dbReference>
<dbReference type="RefSeq" id="XP_031874267.1">
    <property type="nucleotide sequence ID" value="XM_032010213.1"/>
</dbReference>
<dbReference type="InterPro" id="IPR016192">
    <property type="entry name" value="APOBEC/CMP_deaminase_Zn-bd"/>
</dbReference>
<dbReference type="OrthoDB" id="1701769at2759"/>